<organism evidence="1">
    <name type="scientific">uncultured marine virus</name>
    <dbReference type="NCBI Taxonomy" id="186617"/>
    <lineage>
        <taxon>Viruses</taxon>
        <taxon>environmental samples</taxon>
    </lineage>
</organism>
<reference evidence="1" key="1">
    <citation type="journal article" date="2015" name="Front. Microbiol.">
        <title>Combining genomic sequencing methods to explore viral diversity and reveal potential virus-host interactions.</title>
        <authorList>
            <person name="Chow C.E."/>
            <person name="Winget D.M."/>
            <person name="White R.A.III."/>
            <person name="Hallam S.J."/>
            <person name="Suttle C.A."/>
        </authorList>
    </citation>
    <scope>NUCLEOTIDE SEQUENCE</scope>
    <source>
        <strain evidence="1">Oxic1_10</strain>
    </source>
</reference>
<protein>
    <submittedName>
        <fullName evidence="1">Uncharacterized protein</fullName>
    </submittedName>
</protein>
<sequence>MRDNKVLESFKKKIEKNLKEMNIFKHLRKEVDHGANGTQGYVIKKGINKGKVAK</sequence>
<accession>A0A0F7LB09</accession>
<proteinExistence type="predicted"/>
<evidence type="ECO:0000313" key="1">
    <source>
        <dbReference type="EMBL" id="AKH48547.1"/>
    </source>
</evidence>
<reference evidence="1" key="2">
    <citation type="submission" date="2015-03" db="EMBL/GenBank/DDBJ databases">
        <authorList>
            <person name="Chow C.-E.T."/>
            <person name="Winget D.M."/>
            <person name="White R.A.III."/>
            <person name="Hallam S.J."/>
            <person name="Suttle C.A."/>
        </authorList>
    </citation>
    <scope>NUCLEOTIDE SEQUENCE</scope>
    <source>
        <strain evidence="1">Oxic1_10</strain>
    </source>
</reference>
<dbReference type="EMBL" id="KR029605">
    <property type="protein sequence ID" value="AKH48547.1"/>
    <property type="molecule type" value="Genomic_DNA"/>
</dbReference>
<name>A0A0F7LB09_9VIRU</name>